<organism evidence="1">
    <name type="scientific">Cladocopium goreaui</name>
    <dbReference type="NCBI Taxonomy" id="2562237"/>
    <lineage>
        <taxon>Eukaryota</taxon>
        <taxon>Sar</taxon>
        <taxon>Alveolata</taxon>
        <taxon>Dinophyceae</taxon>
        <taxon>Suessiales</taxon>
        <taxon>Symbiodiniaceae</taxon>
        <taxon>Cladocopium</taxon>
    </lineage>
</organism>
<dbReference type="Gene3D" id="1.10.287.110">
    <property type="entry name" value="DnaJ domain"/>
    <property type="match status" value="1"/>
</dbReference>
<dbReference type="AlphaFoldDB" id="A0A9P1FX77"/>
<accession>A0A9P1FX77</accession>
<evidence type="ECO:0000313" key="2">
    <source>
        <dbReference type="EMBL" id="CAL4776854.1"/>
    </source>
</evidence>
<name>A0A9P1FX77_9DINO</name>
<dbReference type="Proteomes" id="UP001152797">
    <property type="component" value="Unassembled WGS sequence"/>
</dbReference>
<dbReference type="SUPFAM" id="SSF46565">
    <property type="entry name" value="Chaperone J-domain"/>
    <property type="match status" value="1"/>
</dbReference>
<dbReference type="CDD" id="cd06257">
    <property type="entry name" value="DnaJ"/>
    <property type="match status" value="1"/>
</dbReference>
<dbReference type="EMBL" id="CAMXCT020001380">
    <property type="protein sequence ID" value="CAL1142917.1"/>
    <property type="molecule type" value="Genomic_DNA"/>
</dbReference>
<dbReference type="EMBL" id="CAMXCT030001380">
    <property type="protein sequence ID" value="CAL4776854.1"/>
    <property type="molecule type" value="Genomic_DNA"/>
</dbReference>
<keyword evidence="3" id="KW-1185">Reference proteome</keyword>
<evidence type="ECO:0000313" key="1">
    <source>
        <dbReference type="EMBL" id="CAI3989542.1"/>
    </source>
</evidence>
<proteinExistence type="predicted"/>
<evidence type="ECO:0000313" key="3">
    <source>
        <dbReference type="Proteomes" id="UP001152797"/>
    </source>
</evidence>
<reference evidence="2 3" key="2">
    <citation type="submission" date="2024-05" db="EMBL/GenBank/DDBJ databases">
        <authorList>
            <person name="Chen Y."/>
            <person name="Shah S."/>
            <person name="Dougan E. K."/>
            <person name="Thang M."/>
            <person name="Chan C."/>
        </authorList>
    </citation>
    <scope>NUCLEOTIDE SEQUENCE [LARGE SCALE GENOMIC DNA]</scope>
</reference>
<reference evidence="1" key="1">
    <citation type="submission" date="2022-10" db="EMBL/GenBank/DDBJ databases">
        <authorList>
            <person name="Chen Y."/>
            <person name="Dougan E. K."/>
            <person name="Chan C."/>
            <person name="Rhodes N."/>
            <person name="Thang M."/>
        </authorList>
    </citation>
    <scope>NUCLEOTIDE SEQUENCE</scope>
</reference>
<dbReference type="InterPro" id="IPR036869">
    <property type="entry name" value="J_dom_sf"/>
</dbReference>
<comment type="caution">
    <text evidence="1">The sequence shown here is derived from an EMBL/GenBank/DDBJ whole genome shotgun (WGS) entry which is preliminary data.</text>
</comment>
<dbReference type="OrthoDB" id="426829at2759"/>
<dbReference type="EMBL" id="CAMXCT010001380">
    <property type="protein sequence ID" value="CAI3989542.1"/>
    <property type="molecule type" value="Genomic_DNA"/>
</dbReference>
<gene>
    <name evidence="1" type="ORF">C1SCF055_LOCUS16610</name>
</gene>
<dbReference type="InterPro" id="IPR001623">
    <property type="entry name" value="DnaJ_domain"/>
</dbReference>
<protein>
    <submittedName>
        <fullName evidence="2">Protein RCC2</fullName>
    </submittedName>
</protein>
<sequence length="910" mass="100821">MPDGVNGTKRPYSPGRSTVMEKGQQVLFFFESDASDPRAPLVYCGTPKNRGPGGFLFAGSHAWLLGTLEHDFDGQKVDPDRKETWPKVRPKAEYSFVTRKGTAAALATPLQVRWVTTAKSPPCKLSLLFVRWGGEYSKWMDEQEANDGDWGKYGSPPSDEYMGHVVKEGIKAHAGLKDEQGMPLFELHHVFISNSKDAHLIAQQAHIIRAGLKAQRRAAFWMLWPAEWEDFGDPDYACYIERHSMFAAMRACEGLGIRSLFPHPADQYELITSKSWMATLSLHPGAFLPAATLVSKGSVKIDAAKAAETALRTLHHIRRMNPYPVEPGDPPAPSVVNQNGIQKGVVKLGWSWENRFVVTFNSLSHLQARLKELMNQPGCLATYCIVQEWVDFDFEMRLYFLPEADWPGEAPIEPKMIQCNAWGPSDDTKSVGVSRASFSKLSEEKVLSRWEGDAVAWAMAKEKAIKVSQLLLAWLLSAEHQPVPSMRLDFMVKRLGPGKARVIFGEYCEQGACVLGWQGGVRQVLRSFLMVVVALGAHHICPSLPPHLPMLPWLFLASLVASTASSREGFLNCSGDISEHALRRAYRLMVKESHPDKGGSNEQTAELTSLRDSLLREPLRFQVLRAMFEASLQPFDTSARAQVEFQEGWPYLQVEFDFDHRGLLMDGGSWTFAFGLKNGSTVHYRGDERIGGYDVCCDFLRDSRCQRHPVGSKANASDSASCQSLGQCDAGLYATSDCPLPDRVVARVRRPLHQNITGQWGGALQIRSTSGVEVACLAFAFAHMAPFEETTPHSLEAETETVKSPEIQRPDPDTDGSAFQHVGSGSFCEDGGDLLEGALDNYGGLSPFGGARRASAESSLFYGSRCRERCRRRPLCRFYTAYSSGWCQLSSRCSVLARAGDPLTVTFAKS</sequence>